<keyword evidence="2" id="KW-1185">Reference proteome</keyword>
<gene>
    <name evidence="1" type="ORF">INT47_006858</name>
</gene>
<dbReference type="Proteomes" id="UP000603453">
    <property type="component" value="Unassembled WGS sequence"/>
</dbReference>
<evidence type="ECO:0000313" key="1">
    <source>
        <dbReference type="EMBL" id="KAG2207383.1"/>
    </source>
</evidence>
<sequence length="261" mass="29327">MDFLGRKLSSLPEFLAGRKIPGIFYLGPPTVTDSDVTTTSAAHNLDPSTHAQIQKVNRDEIDGIFSPVPTPGFANEDLHYDLIASRLAVSARRFRQNIYPLDVKKLSNSLTDSDKDHLNYLINAFKPNNLAEELDMLSARLIKDTDLGDSTKGSKNEKGQIVLKQLRLNITTEKLKAIEEDDDNEHGLDPKGYVFAIKKIAKIYVAVYLKPLSMPDYLFQLPDFVDTLDTLYSWSHHQVNLEEIVIPAAITHEGNDVFFRA</sequence>
<reference evidence="1" key="1">
    <citation type="submission" date="2020-12" db="EMBL/GenBank/DDBJ databases">
        <title>Metabolic potential, ecology and presence of endohyphal bacteria is reflected in genomic diversity of Mucoromycotina.</title>
        <authorList>
            <person name="Muszewska A."/>
            <person name="Okrasinska A."/>
            <person name="Steczkiewicz K."/>
            <person name="Drgas O."/>
            <person name="Orlowska M."/>
            <person name="Perlinska-Lenart U."/>
            <person name="Aleksandrzak-Piekarczyk T."/>
            <person name="Szatraj K."/>
            <person name="Zielenkiewicz U."/>
            <person name="Pilsyk S."/>
            <person name="Malc E."/>
            <person name="Mieczkowski P."/>
            <person name="Kruszewska J.S."/>
            <person name="Biernat P."/>
            <person name="Pawlowska J."/>
        </authorList>
    </citation>
    <scope>NUCLEOTIDE SEQUENCE</scope>
    <source>
        <strain evidence="1">WA0000017839</strain>
    </source>
</reference>
<organism evidence="1 2">
    <name type="scientific">Mucor saturninus</name>
    <dbReference type="NCBI Taxonomy" id="64648"/>
    <lineage>
        <taxon>Eukaryota</taxon>
        <taxon>Fungi</taxon>
        <taxon>Fungi incertae sedis</taxon>
        <taxon>Mucoromycota</taxon>
        <taxon>Mucoromycotina</taxon>
        <taxon>Mucoromycetes</taxon>
        <taxon>Mucorales</taxon>
        <taxon>Mucorineae</taxon>
        <taxon>Mucoraceae</taxon>
        <taxon>Mucor</taxon>
    </lineage>
</organism>
<name>A0A8H7V8J5_9FUNG</name>
<comment type="caution">
    <text evidence="1">The sequence shown here is derived from an EMBL/GenBank/DDBJ whole genome shotgun (WGS) entry which is preliminary data.</text>
</comment>
<evidence type="ECO:0000313" key="2">
    <source>
        <dbReference type="Proteomes" id="UP000603453"/>
    </source>
</evidence>
<dbReference type="EMBL" id="JAEPRD010000025">
    <property type="protein sequence ID" value="KAG2207383.1"/>
    <property type="molecule type" value="Genomic_DNA"/>
</dbReference>
<accession>A0A8H7V8J5</accession>
<dbReference type="AlphaFoldDB" id="A0A8H7V8J5"/>
<proteinExistence type="predicted"/>
<protein>
    <submittedName>
        <fullName evidence="1">Uncharacterized protein</fullName>
    </submittedName>
</protein>